<feature type="non-terminal residue" evidence="1">
    <location>
        <position position="192"/>
    </location>
</feature>
<keyword evidence="2" id="KW-1185">Reference proteome</keyword>
<accession>A0A6A4GBF3</accession>
<evidence type="ECO:0000313" key="2">
    <source>
        <dbReference type="Proteomes" id="UP000799118"/>
    </source>
</evidence>
<dbReference type="Proteomes" id="UP000799118">
    <property type="component" value="Unassembled WGS sequence"/>
</dbReference>
<reference evidence="1" key="1">
    <citation type="journal article" date="2019" name="Environ. Microbiol.">
        <title>Fungal ecological strategies reflected in gene transcription - a case study of two litter decomposers.</title>
        <authorList>
            <person name="Barbi F."/>
            <person name="Kohler A."/>
            <person name="Barry K."/>
            <person name="Baskaran P."/>
            <person name="Daum C."/>
            <person name="Fauchery L."/>
            <person name="Ihrmark K."/>
            <person name="Kuo A."/>
            <person name="LaButti K."/>
            <person name="Lipzen A."/>
            <person name="Morin E."/>
            <person name="Grigoriev I.V."/>
            <person name="Henrissat B."/>
            <person name="Lindahl B."/>
            <person name="Martin F."/>
        </authorList>
    </citation>
    <scope>NUCLEOTIDE SEQUENCE</scope>
    <source>
        <strain evidence="1">JB14</strain>
    </source>
</reference>
<protein>
    <submittedName>
        <fullName evidence="1">Uncharacterized protein</fullName>
    </submittedName>
</protein>
<sequence length="192" mass="21719">MPDSGDLKYYGIPKQELVGYVRNTESINMVLSSLDLFHEFPNLPITTRICDIFATITEKLKECYVISEPPQLPSGMAFPTQDQLPLQILAWTNRGRANGKYKTPKLTTASFSTNTSVRDLLQNAREYATKVAISEQSHFQIYAIIRDYPLVGKMSPAACYLGPDEKEGQHSCISARFYSLFRNDWDAKLNPL</sequence>
<dbReference type="EMBL" id="ML770981">
    <property type="protein sequence ID" value="KAE9382794.1"/>
    <property type="molecule type" value="Genomic_DNA"/>
</dbReference>
<dbReference type="AlphaFoldDB" id="A0A6A4GBF3"/>
<name>A0A6A4GBF3_9AGAR</name>
<dbReference type="OrthoDB" id="2926803at2759"/>
<evidence type="ECO:0000313" key="1">
    <source>
        <dbReference type="EMBL" id="KAE9382794.1"/>
    </source>
</evidence>
<gene>
    <name evidence="1" type="ORF">BT96DRAFT_951890</name>
</gene>
<organism evidence="1 2">
    <name type="scientific">Gymnopus androsaceus JB14</name>
    <dbReference type="NCBI Taxonomy" id="1447944"/>
    <lineage>
        <taxon>Eukaryota</taxon>
        <taxon>Fungi</taxon>
        <taxon>Dikarya</taxon>
        <taxon>Basidiomycota</taxon>
        <taxon>Agaricomycotina</taxon>
        <taxon>Agaricomycetes</taxon>
        <taxon>Agaricomycetidae</taxon>
        <taxon>Agaricales</taxon>
        <taxon>Marasmiineae</taxon>
        <taxon>Omphalotaceae</taxon>
        <taxon>Gymnopus</taxon>
    </lineage>
</organism>
<proteinExistence type="predicted"/>